<dbReference type="VEuPathDB" id="FungiDB:A9K55_000781"/>
<evidence type="ECO:0000259" key="3">
    <source>
        <dbReference type="PROSITE" id="PS00498"/>
    </source>
</evidence>
<dbReference type="Gene3D" id="1.10.1280.10">
    <property type="entry name" value="Di-copper center containing domain from catechol oxidase"/>
    <property type="match status" value="1"/>
</dbReference>
<gene>
    <name evidence="4" type="ORF">A9K55_000781</name>
</gene>
<dbReference type="PANTHER" id="PTHR11474:SF131">
    <property type="entry name" value="TYROSINASE COPPER-BINDING DOMAIN-CONTAINING PROTEIN"/>
    <property type="match status" value="1"/>
</dbReference>
<dbReference type="Proteomes" id="UP000323067">
    <property type="component" value="Chromosome ii"/>
</dbReference>
<keyword evidence="2" id="KW-0732">Signal</keyword>
<proteinExistence type="predicted"/>
<accession>A0A2H4SUB3</accession>
<sequence length="567" mass="63586">MLLKYHLFIATATLLSIKVTPTAASVIVTGVPVDPSVLSVPHRRNIVEFSITGGPQWDLYIQALGAMQAANETDPESYFQISGIHGRPFMEYDQTGGWTSSTPLAWAGYCPHGVGDFGGDANSMTYIDIIKEVIFVPWHRAYVALFEQILVAHAKTIAMTYPEEHRPVYIEAADTLRSPFWDWATDEAVPQSTVPETISITVPENGQLASKYVENPLYTFHFPKSVQDGAFGVFERNRIYRCDQPNMTYPDSANRSIKHRQHTKHLYDIFTRSTDFEDFVTFKNRGSSLEGLHGSIHWDAACQGQFLSVAYTGFDPLFMLHHSNVDRLWAYWQAMHPDQQIFTGEHYGFEKWGTPDNSILTTQSPLLPFRRSETEFHTSESVLSIHDLGYSYHGLESKDKSAEDRREEVTRIINNLEPGFLKLGARAANGLLGGPRAVLTRYFAHIAVEASEIERPCSIEVSMNGTYAGNLVLLSMPDSGIVRGEISLDSIQDTLRGKPSRVVLNTFETALKIDIIKGDGSRIALADVPNLDVQIEQVRVAAPRWDTELPEYSESRMFGVRLVNAPY</sequence>
<dbReference type="InterPro" id="IPR050316">
    <property type="entry name" value="Tyrosinase/Hemocyanin"/>
</dbReference>
<dbReference type="GO" id="GO:0016491">
    <property type="term" value="F:oxidoreductase activity"/>
    <property type="evidence" value="ECO:0007669"/>
    <property type="project" value="InterPro"/>
</dbReference>
<dbReference type="PANTHER" id="PTHR11474">
    <property type="entry name" value="TYROSINASE FAMILY MEMBER"/>
    <property type="match status" value="1"/>
</dbReference>
<dbReference type="PROSITE" id="PS00498">
    <property type="entry name" value="TYROSINASE_2"/>
    <property type="match status" value="1"/>
</dbReference>
<dbReference type="SUPFAM" id="SSF48056">
    <property type="entry name" value="Di-copper centre-containing domain"/>
    <property type="match status" value="1"/>
</dbReference>
<feature type="domain" description="Tyrosinase copper-binding" evidence="3">
    <location>
        <begin position="315"/>
        <end position="326"/>
    </location>
</feature>
<evidence type="ECO:0000256" key="1">
    <source>
        <dbReference type="ARBA" id="ARBA00022723"/>
    </source>
</evidence>
<dbReference type="PRINTS" id="PR00092">
    <property type="entry name" value="TYROSINASE"/>
</dbReference>
<dbReference type="OrthoDB" id="6132182at2759"/>
<evidence type="ECO:0000313" key="4">
    <source>
        <dbReference type="EMBL" id="ATY66699.1"/>
    </source>
</evidence>
<organism evidence="4 5">
    <name type="scientific">Cordyceps militaris</name>
    <name type="common">Caterpillar fungus</name>
    <name type="synonym">Clavaria militaris</name>
    <dbReference type="NCBI Taxonomy" id="73501"/>
    <lineage>
        <taxon>Eukaryota</taxon>
        <taxon>Fungi</taxon>
        <taxon>Dikarya</taxon>
        <taxon>Ascomycota</taxon>
        <taxon>Pezizomycotina</taxon>
        <taxon>Sordariomycetes</taxon>
        <taxon>Hypocreomycetidae</taxon>
        <taxon>Hypocreales</taxon>
        <taxon>Cordycipitaceae</taxon>
        <taxon>Cordyceps</taxon>
    </lineage>
</organism>
<evidence type="ECO:0000313" key="5">
    <source>
        <dbReference type="Proteomes" id="UP000323067"/>
    </source>
</evidence>
<keyword evidence="1" id="KW-0479">Metal-binding</keyword>
<dbReference type="VEuPathDB" id="FungiDB:CCM_04043"/>
<protein>
    <submittedName>
        <fullName evidence="4">Tyrosinase 2</fullName>
    </submittedName>
</protein>
<name>A0A2H4SUB3_CORMI</name>
<dbReference type="EMBL" id="CP023327">
    <property type="protein sequence ID" value="ATY66699.1"/>
    <property type="molecule type" value="Genomic_DNA"/>
</dbReference>
<feature type="signal peptide" evidence="2">
    <location>
        <begin position="1"/>
        <end position="24"/>
    </location>
</feature>
<evidence type="ECO:0000256" key="2">
    <source>
        <dbReference type="SAM" id="SignalP"/>
    </source>
</evidence>
<dbReference type="AlphaFoldDB" id="A0A2H4SUB3"/>
<dbReference type="InterPro" id="IPR002227">
    <property type="entry name" value="Tyrosinase_Cu-bd"/>
</dbReference>
<feature type="chain" id="PRO_5014128777" evidence="2">
    <location>
        <begin position="25"/>
        <end position="567"/>
    </location>
</feature>
<reference evidence="4 5" key="1">
    <citation type="journal article" date="2017" name="BMC Genomics">
        <title>Chromosome level assembly and secondary metabolite potential of the parasitic fungus Cordyceps militaris.</title>
        <authorList>
            <person name="Kramer G.J."/>
            <person name="Nodwell J.R."/>
        </authorList>
    </citation>
    <scope>NUCLEOTIDE SEQUENCE [LARGE SCALE GENOMIC DNA]</scope>
    <source>
        <strain evidence="4 5">ATCC 34164</strain>
    </source>
</reference>
<dbReference type="Pfam" id="PF00264">
    <property type="entry name" value="Tyrosinase"/>
    <property type="match status" value="1"/>
</dbReference>
<dbReference type="InterPro" id="IPR008922">
    <property type="entry name" value="Di-copper_centre_dom_sf"/>
</dbReference>
<dbReference type="GO" id="GO:0046872">
    <property type="term" value="F:metal ion binding"/>
    <property type="evidence" value="ECO:0007669"/>
    <property type="project" value="UniProtKB-KW"/>
</dbReference>